<dbReference type="Proteomes" id="UP001732700">
    <property type="component" value="Chromosome 4D"/>
</dbReference>
<reference evidence="1" key="1">
    <citation type="submission" date="2021-05" db="EMBL/GenBank/DDBJ databases">
        <authorList>
            <person name="Scholz U."/>
            <person name="Mascher M."/>
            <person name="Fiebig A."/>
        </authorList>
    </citation>
    <scope>NUCLEOTIDE SEQUENCE [LARGE SCALE GENOMIC DNA]</scope>
</reference>
<organism evidence="1 2">
    <name type="scientific">Avena sativa</name>
    <name type="common">Oat</name>
    <dbReference type="NCBI Taxonomy" id="4498"/>
    <lineage>
        <taxon>Eukaryota</taxon>
        <taxon>Viridiplantae</taxon>
        <taxon>Streptophyta</taxon>
        <taxon>Embryophyta</taxon>
        <taxon>Tracheophyta</taxon>
        <taxon>Spermatophyta</taxon>
        <taxon>Magnoliopsida</taxon>
        <taxon>Liliopsida</taxon>
        <taxon>Poales</taxon>
        <taxon>Poaceae</taxon>
        <taxon>BOP clade</taxon>
        <taxon>Pooideae</taxon>
        <taxon>Poodae</taxon>
        <taxon>Poeae</taxon>
        <taxon>Poeae Chloroplast Group 1 (Aveneae type)</taxon>
        <taxon>Aveninae</taxon>
        <taxon>Avena</taxon>
    </lineage>
</organism>
<name>A0ACD5XD95_AVESA</name>
<protein>
    <submittedName>
        <fullName evidence="1">Uncharacterized protein</fullName>
    </submittedName>
</protein>
<sequence>MDFDGGGISVDQSEMWEWQSPEFDLQKDLLPAPSSSLWAETNNGMVDPWSMFDEQTPIKECADIDLPFCDIGDITIKDFDEGKETLQAKRRRMLQFCPENVEMDFPITDGLSESLQVNLDFSSDEHLLLTDVTEEQIPEEWLVDCSQDSVPSCPPATAEIRNSPPSASVQANVSALQICLVEEQSNKTVKKPPQSRPTPLKAGRNILRARKQKASVAYPFELIKPCGFRGDTTLRDINQRIHAPPPYKIRHKYDDVPVSCHEASAISGKPVVHKTKIHTEGGKGSITITRTRG</sequence>
<keyword evidence="2" id="KW-1185">Reference proteome</keyword>
<evidence type="ECO:0000313" key="1">
    <source>
        <dbReference type="EnsemblPlants" id="AVESA.00010b.r2.4DG0771640.1.CDS"/>
    </source>
</evidence>
<evidence type="ECO:0000313" key="2">
    <source>
        <dbReference type="Proteomes" id="UP001732700"/>
    </source>
</evidence>
<accession>A0ACD5XD95</accession>
<reference evidence="1" key="2">
    <citation type="submission" date="2025-09" db="UniProtKB">
        <authorList>
            <consortium name="EnsemblPlants"/>
        </authorList>
    </citation>
    <scope>IDENTIFICATION</scope>
</reference>
<proteinExistence type="predicted"/>
<dbReference type="EnsemblPlants" id="AVESA.00010b.r2.4DG0771640.1">
    <property type="protein sequence ID" value="AVESA.00010b.r2.4DG0771640.1.CDS"/>
    <property type="gene ID" value="AVESA.00010b.r2.4DG0771640"/>
</dbReference>